<keyword evidence="3" id="KW-0813">Transport</keyword>
<name>A0ABV4BNH1_9CLOT</name>
<reference evidence="3 4" key="1">
    <citation type="submission" date="2024-08" db="EMBL/GenBank/DDBJ databases">
        <title>Clostridium lapicellarii sp. nov., and Clostridium renhuaiense sp. nov., two species isolated from the mud in a fermentation cellar used for producing sauce-flavour Chinese liquors.</title>
        <authorList>
            <person name="Yang F."/>
            <person name="Wang H."/>
            <person name="Chen L.Q."/>
            <person name="Zhou N."/>
            <person name="Lu J.J."/>
            <person name="Pu X.X."/>
            <person name="Wan B."/>
            <person name="Wang L."/>
            <person name="Liu S.J."/>
        </authorList>
    </citation>
    <scope>NUCLEOTIDE SEQUENCE [LARGE SCALE GENOMIC DNA]</scope>
    <source>
        <strain evidence="3 4">MT-5</strain>
    </source>
</reference>
<dbReference type="InterPro" id="IPR013099">
    <property type="entry name" value="K_chnl_dom"/>
</dbReference>
<keyword evidence="4" id="KW-1185">Reference proteome</keyword>
<dbReference type="SUPFAM" id="SSF81324">
    <property type="entry name" value="Voltage-gated potassium channels"/>
    <property type="match status" value="1"/>
</dbReference>
<evidence type="ECO:0000259" key="2">
    <source>
        <dbReference type="Pfam" id="PF07885"/>
    </source>
</evidence>
<evidence type="ECO:0000256" key="1">
    <source>
        <dbReference type="SAM" id="Phobius"/>
    </source>
</evidence>
<keyword evidence="1" id="KW-0472">Membrane</keyword>
<dbReference type="RefSeq" id="WP_369703918.1">
    <property type="nucleotide sequence ID" value="NZ_JBGEWD010000005.1"/>
</dbReference>
<feature type="domain" description="Potassium channel" evidence="2">
    <location>
        <begin position="242"/>
        <end position="290"/>
    </location>
</feature>
<feature type="transmembrane region" description="Helical" evidence="1">
    <location>
        <begin position="271"/>
        <end position="294"/>
    </location>
</feature>
<sequence length="296" mass="35127">MRWFINIYKVRKRTILLFLASFYIIILFCFGIIYWDVANDSNGEFFIFQNDINMNTKIEIFKKNLDIKVYSNELKNSIKSLISSDEYKRPVAKLEAINDSFTSINVFSFEKILGEDWANYYYLLLKDNGITHISLENLGQDKISGRFDTYKIKVCFYKMNEDEKFKDFKGYTKNQQNNFKKIYTKYIWVDQYPVLHREFFKKRYFYYPLNFYFSELMKNSISFLDDSPLVLKSIASGNFKYPLWNFMYFSAVTMTTLGYGDIVPNSTIVRVLVMIETISGVMIIGVFASCLFWNKG</sequence>
<dbReference type="Gene3D" id="1.10.287.70">
    <property type="match status" value="1"/>
</dbReference>
<keyword evidence="1" id="KW-1133">Transmembrane helix</keyword>
<dbReference type="GO" id="GO:0034220">
    <property type="term" value="P:monoatomic ion transmembrane transport"/>
    <property type="evidence" value="ECO:0007669"/>
    <property type="project" value="UniProtKB-KW"/>
</dbReference>
<feature type="transmembrane region" description="Helical" evidence="1">
    <location>
        <begin position="15"/>
        <end position="35"/>
    </location>
</feature>
<protein>
    <submittedName>
        <fullName evidence="3">Potassium channel family protein</fullName>
    </submittedName>
</protein>
<dbReference type="Pfam" id="PF07885">
    <property type="entry name" value="Ion_trans_2"/>
    <property type="match status" value="1"/>
</dbReference>
<proteinExistence type="predicted"/>
<evidence type="ECO:0000313" key="4">
    <source>
        <dbReference type="Proteomes" id="UP001564657"/>
    </source>
</evidence>
<accession>A0ABV4BNH1</accession>
<gene>
    <name evidence="3" type="ORF">AB8U03_07445</name>
</gene>
<comment type="caution">
    <text evidence="3">The sequence shown here is derived from an EMBL/GenBank/DDBJ whole genome shotgun (WGS) entry which is preliminary data.</text>
</comment>
<dbReference type="Proteomes" id="UP001564657">
    <property type="component" value="Unassembled WGS sequence"/>
</dbReference>
<organism evidence="3 4">
    <name type="scientific">Clostridium moutaii</name>
    <dbReference type="NCBI Taxonomy" id="3240932"/>
    <lineage>
        <taxon>Bacteria</taxon>
        <taxon>Bacillati</taxon>
        <taxon>Bacillota</taxon>
        <taxon>Clostridia</taxon>
        <taxon>Eubacteriales</taxon>
        <taxon>Clostridiaceae</taxon>
        <taxon>Clostridium</taxon>
    </lineage>
</organism>
<keyword evidence="3" id="KW-0407">Ion channel</keyword>
<dbReference type="EMBL" id="JBGEWD010000005">
    <property type="protein sequence ID" value="MEY8000033.1"/>
    <property type="molecule type" value="Genomic_DNA"/>
</dbReference>
<keyword evidence="1" id="KW-0812">Transmembrane</keyword>
<keyword evidence="3" id="KW-0406">Ion transport</keyword>
<evidence type="ECO:0000313" key="3">
    <source>
        <dbReference type="EMBL" id="MEY8000033.1"/>
    </source>
</evidence>